<name>A0A8J8SL80_9RHOB</name>
<dbReference type="PANTHER" id="PTHR12993:SF29">
    <property type="entry name" value="BLR3841 PROTEIN"/>
    <property type="match status" value="1"/>
</dbReference>
<evidence type="ECO:0000313" key="2">
    <source>
        <dbReference type="Proteomes" id="UP000679284"/>
    </source>
</evidence>
<dbReference type="Pfam" id="PF02585">
    <property type="entry name" value="PIG-L"/>
    <property type="match status" value="1"/>
</dbReference>
<dbReference type="EMBL" id="CP047289">
    <property type="protein sequence ID" value="QUS36134.1"/>
    <property type="molecule type" value="Genomic_DNA"/>
</dbReference>
<sequence length="226" mass="23626">MRFQNSSAFAPVTARDLVQDRPLVVLAPHPDDETLGCGDLLAVTAAAGTLCHVVCVTDGAASHPRSRRWAAPHLADLRRAELIAALKVLGPIDLHMMGHPDCGAPSGGAAVGALSALVPKGALLLSTWAGDPHVDHQSCAALAAAVAAARPDIAHLAYPVWGRLRPDLPFPRSGWRLTDRAPAKAAALACHASQMTGLIDDDPEGFVMDPALQALFLSEEEVFLAP</sequence>
<proteinExistence type="predicted"/>
<dbReference type="GO" id="GO:0016811">
    <property type="term" value="F:hydrolase activity, acting on carbon-nitrogen (but not peptide) bonds, in linear amides"/>
    <property type="evidence" value="ECO:0007669"/>
    <property type="project" value="TreeGrafter"/>
</dbReference>
<protein>
    <submittedName>
        <fullName evidence="1">PIG-L family deacetylase</fullName>
    </submittedName>
</protein>
<dbReference type="KEGG" id="fap:GR316_07540"/>
<dbReference type="Proteomes" id="UP000679284">
    <property type="component" value="Chromosome"/>
</dbReference>
<dbReference type="SUPFAM" id="SSF102588">
    <property type="entry name" value="LmbE-like"/>
    <property type="match status" value="1"/>
</dbReference>
<dbReference type="RefSeq" id="WP_211783356.1">
    <property type="nucleotide sequence ID" value="NZ_CP047289.1"/>
</dbReference>
<dbReference type="InterPro" id="IPR024078">
    <property type="entry name" value="LmbE-like_dom_sf"/>
</dbReference>
<gene>
    <name evidence="1" type="ORF">GR316_07540</name>
</gene>
<keyword evidence="2" id="KW-1185">Reference proteome</keyword>
<dbReference type="Gene3D" id="3.40.50.10320">
    <property type="entry name" value="LmbE-like"/>
    <property type="match status" value="1"/>
</dbReference>
<evidence type="ECO:0000313" key="1">
    <source>
        <dbReference type="EMBL" id="QUS36134.1"/>
    </source>
</evidence>
<organism evidence="1 2">
    <name type="scientific">Falsirhodobacter algicola</name>
    <dbReference type="NCBI Taxonomy" id="2692330"/>
    <lineage>
        <taxon>Bacteria</taxon>
        <taxon>Pseudomonadati</taxon>
        <taxon>Pseudomonadota</taxon>
        <taxon>Alphaproteobacteria</taxon>
        <taxon>Rhodobacterales</taxon>
        <taxon>Paracoccaceae</taxon>
        <taxon>Falsirhodobacter</taxon>
    </lineage>
</organism>
<accession>A0A8J8SL80</accession>
<dbReference type="InterPro" id="IPR003737">
    <property type="entry name" value="GlcNAc_PI_deacetylase-related"/>
</dbReference>
<dbReference type="AlphaFoldDB" id="A0A8J8SL80"/>
<dbReference type="PANTHER" id="PTHR12993">
    <property type="entry name" value="N-ACETYLGLUCOSAMINYL-PHOSPHATIDYLINOSITOL DE-N-ACETYLASE-RELATED"/>
    <property type="match status" value="1"/>
</dbReference>
<reference evidence="1" key="1">
    <citation type="submission" date="2020-01" db="EMBL/GenBank/DDBJ databases">
        <authorList>
            <person name="Yang Y."/>
            <person name="Kwon Y.M."/>
        </authorList>
    </citation>
    <scope>NUCLEOTIDE SEQUENCE</scope>
    <source>
        <strain evidence="1">PG104</strain>
    </source>
</reference>